<name>A0A9P0N2Y2_SPOLI</name>
<dbReference type="PROSITE" id="PS50835">
    <property type="entry name" value="IG_LIKE"/>
    <property type="match status" value="1"/>
</dbReference>
<feature type="domain" description="Ig-like" evidence="2">
    <location>
        <begin position="947"/>
        <end position="989"/>
    </location>
</feature>
<dbReference type="Pfam" id="PF22929">
    <property type="entry name" value="INTS1_INTS2-bd"/>
    <property type="match status" value="2"/>
</dbReference>
<organism evidence="3 4">
    <name type="scientific">Spodoptera littoralis</name>
    <name type="common">Egyptian cotton leafworm</name>
    <dbReference type="NCBI Taxonomy" id="7109"/>
    <lineage>
        <taxon>Eukaryota</taxon>
        <taxon>Metazoa</taxon>
        <taxon>Ecdysozoa</taxon>
        <taxon>Arthropoda</taxon>
        <taxon>Hexapoda</taxon>
        <taxon>Insecta</taxon>
        <taxon>Pterygota</taxon>
        <taxon>Neoptera</taxon>
        <taxon>Endopterygota</taxon>
        <taxon>Lepidoptera</taxon>
        <taxon>Glossata</taxon>
        <taxon>Ditrysia</taxon>
        <taxon>Noctuoidea</taxon>
        <taxon>Noctuidae</taxon>
        <taxon>Amphipyrinae</taxon>
        <taxon>Spodoptera</taxon>
    </lineage>
</organism>
<keyword evidence="4" id="KW-1185">Reference proteome</keyword>
<dbReference type="EMBL" id="LR824547">
    <property type="protein sequence ID" value="CAH1637956.1"/>
    <property type="molecule type" value="Genomic_DNA"/>
</dbReference>
<proteinExistence type="predicted"/>
<dbReference type="GO" id="GO:0034474">
    <property type="term" value="P:U2 snRNA 3'-end processing"/>
    <property type="evidence" value="ECO:0007669"/>
    <property type="project" value="InterPro"/>
</dbReference>
<feature type="region of interest" description="Disordered" evidence="1">
    <location>
        <begin position="1"/>
        <end position="75"/>
    </location>
</feature>
<accession>A0A9P0N2Y2</accession>
<evidence type="ECO:0000259" key="2">
    <source>
        <dbReference type="PROSITE" id="PS50835"/>
    </source>
</evidence>
<sequence>MDRGKMPSAGRGAKSKAPQHPQDIFALGSKSTVVVSRDPEKRNIHKPSTSGVERKREPSGFGSQPPSKRARIGSPAEAVGGLLTGSIRLLKSQRSKPDPILCMGLLYLTKIRPNMFAHETVTQSLCTLLKREQGAAFKNKGNPLVYILACNMLYAGHRESNNWPDIFIKVYIEDALNERCWVECSWCKCFVENVVTAFSTKQPPSHLIPTDNTLVMFLHSCYRYSTSYEAVETLVLEAIKEQIQRRSAAPDAIGKGFLKLLSATCGFPEIRMISASRLEAWLHSGKLWRCAQELLAYVCCNCDACGPTAARDHEVLAQLARMRLKTKPLQAAYQACLREMVSDSPPLLRSVVTHTIYNELSNVRSPNNMAELVLRPEDYLRPLRALTREVVRAARADAQALLPLARALAQPPPHEPPQEVMFVEPAETYSKVDNWPPESERAATYRLCCEAPLPQNTLLRVIFIGLSKDIPVSPAEVFELVEQLVRRACALPAEENPLQVDKLEIADYIFQLCQFNPPDNITLPAGYTPPALAITSLYWRGWILLTMLAAHNPQQFAERAAAMYPTLRALIEMCITNKPSIEWSTSTTAEAERAEAERAAILQLETHLAAASNSKMPVNEHNSRLLSQLTTLEPLGPARKPPQAIIETLQAMSSQMRLGKLLCRQPALLLDLVERHGTRRAMPWLHQLLRHDQLELSVLPVQCLCEFLSAGGAGGEVGKAGELCGHLRRTVADSEAGARAVLHYYMTRLAHTHAPTRASANRGLKLVLQSSDDTSETDYNADVGPDEWLELVWALPHWEAVRDDVVLRVRTACAVECVPRHLAAYIAFLQHYVACTPALDHTDLDLGQVIMERAQVMGNVLGTGERTEHDVHDAHDTNVHELQRAQHRALYSLTKILYDYLQKLRSGAACEASAGSAWSFNERVSVQWPSGRTARTHLMLSNAIVSPSSSVAAQHARLARARRGRSTSASCEASAGSAWSFNERVSVQWPSGRTARTHLMLSNAIVSPSSSVAAQHARLARARRGRSTSACPCSGRADVLRACIWCWRTRTSNCCVLDPLCVNDTNQEMYSWLMSVWVGSEAPAAYTASGAEACLLPDWLRLHMVRSARPPLLEAGMRALPAPKLALFIQTFGMPVQAMSALLSALDACPAGALSRLGVERGYMSQLLGVQRARGATGGHAFAATLRLTPLTYPPDDKLFVKEELPMEPEDEWGSCVVPAPLHPDQVSPLLNTLVSADVWRGGGSASRGVLAWLRALAGRAAGAAALVADTLLMQCKMLAGPVVDVLRTLEAASPSTLEALGNRIISSQDTRVIVDVITHILEKSQDGHYESKIKHEDGSAGPAHVFSRGGLGCGLLLDWMSELQREALGPSDQRHRQVDAANVPVGLRPLAATAGDPAGPPSVLEDPALLPHHAAAR</sequence>
<feature type="region of interest" description="Disordered" evidence="1">
    <location>
        <begin position="1392"/>
        <end position="1418"/>
    </location>
</feature>
<dbReference type="InterPro" id="IPR007110">
    <property type="entry name" value="Ig-like_dom"/>
</dbReference>
<gene>
    <name evidence="3" type="ORF">SPLIT_LOCUS3314</name>
</gene>
<evidence type="ECO:0000313" key="4">
    <source>
        <dbReference type="Proteomes" id="UP001153321"/>
    </source>
</evidence>
<dbReference type="InterPro" id="IPR022145">
    <property type="entry name" value="INTS1_RPB2-bd"/>
</dbReference>
<dbReference type="InterPro" id="IPR053966">
    <property type="entry name" value="INTS1_INTS2-bd"/>
</dbReference>
<protein>
    <recommendedName>
        <fullName evidence="2">Ig-like domain-containing protein</fullName>
    </recommendedName>
</protein>
<evidence type="ECO:0000313" key="3">
    <source>
        <dbReference type="EMBL" id="CAH1637956.1"/>
    </source>
</evidence>
<reference evidence="3" key="1">
    <citation type="submission" date="2022-02" db="EMBL/GenBank/DDBJ databases">
        <authorList>
            <person name="King R."/>
        </authorList>
    </citation>
    <scope>NUCLEOTIDE SEQUENCE</scope>
</reference>
<dbReference type="Proteomes" id="UP001153321">
    <property type="component" value="Chromosome 16"/>
</dbReference>
<evidence type="ECO:0000256" key="1">
    <source>
        <dbReference type="SAM" id="MobiDB-lite"/>
    </source>
</evidence>
<dbReference type="PANTHER" id="PTHR21224">
    <property type="entry name" value="INTEGRATOR COMPLEX SUBUNIT 1"/>
    <property type="match status" value="1"/>
</dbReference>
<dbReference type="PANTHER" id="PTHR21224:SF1">
    <property type="entry name" value="INTEGRATOR COMPLEX SUBUNIT 1"/>
    <property type="match status" value="1"/>
</dbReference>
<dbReference type="GO" id="GO:0032039">
    <property type="term" value="C:integrator complex"/>
    <property type="evidence" value="ECO:0007669"/>
    <property type="project" value="InterPro"/>
</dbReference>
<dbReference type="Pfam" id="PF12432">
    <property type="entry name" value="INTS1_RP2B-bd"/>
    <property type="match status" value="1"/>
</dbReference>
<dbReference type="InterPro" id="IPR038902">
    <property type="entry name" value="INTS1"/>
</dbReference>